<dbReference type="PROSITE" id="PS51294">
    <property type="entry name" value="HTH_MYB"/>
    <property type="match status" value="1"/>
</dbReference>
<sequence>MKKHLGASNLIEIGISYIDQMHIQIDLITREKLINAISDFVNNSMDYEVASKVFHSYMKSTDIIDHMKEICDVANEEGKPICPKHFFENSFCGNQIWTHIEDVRLLAGIYKFGLNNWNSVAQFVGSGKTSTQAWRRWARVLNPKISKEAWTNKEDKKLIALVNNLGERNWLKISQLIGNRSDIQCRYRYFQIQKHISFNESRNCSFPKPTERAQSYKQSFLNSTKKLSKLVYFNDSNYEPRPQFNKETHMQLENLFQMLSLPEIRMPIPHYNTSNHENGSFTSFKENERFLTEQRIASDLKVSNNLRTSNIYCKDQSLLDI</sequence>
<organism evidence="7 8">
    <name type="scientific">Tritrichomonas foetus</name>
    <dbReference type="NCBI Taxonomy" id="1144522"/>
    <lineage>
        <taxon>Eukaryota</taxon>
        <taxon>Metamonada</taxon>
        <taxon>Parabasalia</taxon>
        <taxon>Tritrichomonadida</taxon>
        <taxon>Tritrichomonadidae</taxon>
        <taxon>Tritrichomonas</taxon>
    </lineage>
</organism>
<evidence type="ECO:0000256" key="3">
    <source>
        <dbReference type="ARBA" id="ARBA00023163"/>
    </source>
</evidence>
<dbReference type="InterPro" id="IPR001005">
    <property type="entry name" value="SANT/Myb"/>
</dbReference>
<dbReference type="InterPro" id="IPR017930">
    <property type="entry name" value="Myb_dom"/>
</dbReference>
<evidence type="ECO:0000313" key="8">
    <source>
        <dbReference type="Proteomes" id="UP000179807"/>
    </source>
</evidence>
<dbReference type="Proteomes" id="UP000179807">
    <property type="component" value="Unassembled WGS sequence"/>
</dbReference>
<dbReference type="OrthoDB" id="2143914at2759"/>
<reference evidence="7" key="1">
    <citation type="submission" date="2016-10" db="EMBL/GenBank/DDBJ databases">
        <authorList>
            <person name="Benchimol M."/>
            <person name="Almeida L.G."/>
            <person name="Vasconcelos A.T."/>
            <person name="Perreira-Neves A."/>
            <person name="Rosa I.A."/>
            <person name="Tasca T."/>
            <person name="Bogo M.R."/>
            <person name="de Souza W."/>
        </authorList>
    </citation>
    <scope>NUCLEOTIDE SEQUENCE [LARGE SCALE GENOMIC DNA]</scope>
    <source>
        <strain evidence="7">K</strain>
    </source>
</reference>
<dbReference type="EMBL" id="MLAK01000551">
    <property type="protein sequence ID" value="OHT12950.1"/>
    <property type="molecule type" value="Genomic_DNA"/>
</dbReference>
<name>A0A1J4KTG1_9EUKA</name>
<feature type="domain" description="Myb-like" evidence="5">
    <location>
        <begin position="97"/>
        <end position="141"/>
    </location>
</feature>
<dbReference type="PROSITE" id="PS50090">
    <property type="entry name" value="MYB_LIKE"/>
    <property type="match status" value="2"/>
</dbReference>
<dbReference type="GO" id="GO:0000978">
    <property type="term" value="F:RNA polymerase II cis-regulatory region sequence-specific DNA binding"/>
    <property type="evidence" value="ECO:0007669"/>
    <property type="project" value="TreeGrafter"/>
</dbReference>
<dbReference type="GO" id="GO:0042796">
    <property type="term" value="P:snRNA transcription by RNA polymerase III"/>
    <property type="evidence" value="ECO:0007669"/>
    <property type="project" value="TreeGrafter"/>
</dbReference>
<dbReference type="GeneID" id="94834027"/>
<dbReference type="InterPro" id="IPR009057">
    <property type="entry name" value="Homeodomain-like_sf"/>
</dbReference>
<gene>
    <name evidence="7" type="ORF">TRFO_17005</name>
</gene>
<keyword evidence="8" id="KW-1185">Reference proteome</keyword>
<keyword evidence="1" id="KW-0805">Transcription regulation</keyword>
<dbReference type="InterPro" id="IPR051575">
    <property type="entry name" value="Myb-like_DNA-bd"/>
</dbReference>
<evidence type="ECO:0000256" key="4">
    <source>
        <dbReference type="ARBA" id="ARBA00023242"/>
    </source>
</evidence>
<feature type="domain" description="Myb-like" evidence="5">
    <location>
        <begin position="142"/>
        <end position="193"/>
    </location>
</feature>
<proteinExistence type="predicted"/>
<dbReference type="SMART" id="SM00717">
    <property type="entry name" value="SANT"/>
    <property type="match status" value="2"/>
</dbReference>
<dbReference type="VEuPathDB" id="TrichDB:TRFO_17005"/>
<keyword evidence="4" id="KW-0539">Nucleus</keyword>
<dbReference type="PANTHER" id="PTHR46621">
    <property type="entry name" value="SNRNA-ACTIVATING PROTEIN COMPLEX SUBUNIT 4"/>
    <property type="match status" value="1"/>
</dbReference>
<dbReference type="SUPFAM" id="SSF46689">
    <property type="entry name" value="Homeodomain-like"/>
    <property type="match status" value="2"/>
</dbReference>
<dbReference type="PANTHER" id="PTHR46621:SF1">
    <property type="entry name" value="SNRNA-ACTIVATING PROTEIN COMPLEX SUBUNIT 4"/>
    <property type="match status" value="1"/>
</dbReference>
<dbReference type="GO" id="GO:0042795">
    <property type="term" value="P:snRNA transcription by RNA polymerase II"/>
    <property type="evidence" value="ECO:0007669"/>
    <property type="project" value="TreeGrafter"/>
</dbReference>
<accession>A0A1J4KTG1</accession>
<dbReference type="Gene3D" id="1.10.10.60">
    <property type="entry name" value="Homeodomain-like"/>
    <property type="match status" value="2"/>
</dbReference>
<dbReference type="AlphaFoldDB" id="A0A1J4KTG1"/>
<keyword evidence="3" id="KW-0804">Transcription</keyword>
<evidence type="ECO:0000313" key="7">
    <source>
        <dbReference type="EMBL" id="OHT12950.1"/>
    </source>
</evidence>
<keyword evidence="2" id="KW-0238">DNA-binding</keyword>
<dbReference type="Pfam" id="PF00249">
    <property type="entry name" value="Myb_DNA-binding"/>
    <property type="match status" value="2"/>
</dbReference>
<evidence type="ECO:0000259" key="5">
    <source>
        <dbReference type="PROSITE" id="PS50090"/>
    </source>
</evidence>
<evidence type="ECO:0000256" key="1">
    <source>
        <dbReference type="ARBA" id="ARBA00023015"/>
    </source>
</evidence>
<evidence type="ECO:0000256" key="2">
    <source>
        <dbReference type="ARBA" id="ARBA00023125"/>
    </source>
</evidence>
<protein>
    <submittedName>
        <fullName evidence="7">Myb-like DNA-binding domain containing protein</fullName>
    </submittedName>
</protein>
<dbReference type="CDD" id="cd00167">
    <property type="entry name" value="SANT"/>
    <property type="match status" value="2"/>
</dbReference>
<dbReference type="RefSeq" id="XP_068366086.1">
    <property type="nucleotide sequence ID" value="XM_068499323.1"/>
</dbReference>
<evidence type="ECO:0000259" key="6">
    <source>
        <dbReference type="PROSITE" id="PS51294"/>
    </source>
</evidence>
<feature type="domain" description="HTH myb-type" evidence="6">
    <location>
        <begin position="142"/>
        <end position="197"/>
    </location>
</feature>
<dbReference type="GO" id="GO:0001006">
    <property type="term" value="F:RNA polymerase III type 3 promoter sequence-specific DNA binding"/>
    <property type="evidence" value="ECO:0007669"/>
    <property type="project" value="TreeGrafter"/>
</dbReference>
<dbReference type="GO" id="GO:0019185">
    <property type="term" value="C:snRNA-activating protein complex"/>
    <property type="evidence" value="ECO:0007669"/>
    <property type="project" value="TreeGrafter"/>
</dbReference>
<comment type="caution">
    <text evidence="7">The sequence shown here is derived from an EMBL/GenBank/DDBJ whole genome shotgun (WGS) entry which is preliminary data.</text>
</comment>